<sequence>MANDERLLLKCSDSKDVKGKRVPHTAFVDPRTPPGAPGRERIEVRTLGVRVNETCYHALNGAIALRILHENST</sequence>
<reference evidence="2 3" key="1">
    <citation type="submission" date="2016-06" db="EMBL/GenBank/DDBJ databases">
        <authorList>
            <person name="Kjaerup R.B."/>
            <person name="Dalgaard T.S."/>
            <person name="Juul-Madsen H.R."/>
        </authorList>
    </citation>
    <scope>NUCLEOTIDE SEQUENCE [LARGE SCALE GENOMIC DNA]</scope>
    <source>
        <strain evidence="2 3">Pb300</strain>
    </source>
</reference>
<comment type="caution">
    <text evidence="2">The sequence shown here is derived from an EMBL/GenBank/DDBJ whole genome shotgun (WGS) entry which is preliminary data.</text>
</comment>
<dbReference type="PANTHER" id="PTHR34598:SF1">
    <property type="entry name" value="PUTATIVE (AFU_ORTHOLOGUE AFUA_3G13140)-RELATED"/>
    <property type="match status" value="1"/>
</dbReference>
<organism evidence="2 3">
    <name type="scientific">Paracoccidioides brasiliensis</name>
    <dbReference type="NCBI Taxonomy" id="121759"/>
    <lineage>
        <taxon>Eukaryota</taxon>
        <taxon>Fungi</taxon>
        <taxon>Dikarya</taxon>
        <taxon>Ascomycota</taxon>
        <taxon>Pezizomycotina</taxon>
        <taxon>Eurotiomycetes</taxon>
        <taxon>Eurotiomycetidae</taxon>
        <taxon>Onygenales</taxon>
        <taxon>Ajellomycetaceae</taxon>
        <taxon>Paracoccidioides</taxon>
    </lineage>
</organism>
<evidence type="ECO:0000256" key="1">
    <source>
        <dbReference type="ARBA" id="ARBA00023604"/>
    </source>
</evidence>
<protein>
    <submittedName>
        <fullName evidence="2">Uncharacterized protein</fullName>
    </submittedName>
</protein>
<dbReference type="Proteomes" id="UP000242814">
    <property type="component" value="Unassembled WGS sequence"/>
</dbReference>
<dbReference type="AlphaFoldDB" id="A0A1D2JP42"/>
<dbReference type="GO" id="GO:0016491">
    <property type="term" value="F:oxidoreductase activity"/>
    <property type="evidence" value="ECO:0007669"/>
    <property type="project" value="InterPro"/>
</dbReference>
<dbReference type="PANTHER" id="PTHR34598">
    <property type="entry name" value="BLL6449 PROTEIN"/>
    <property type="match status" value="1"/>
</dbReference>
<evidence type="ECO:0000313" key="2">
    <source>
        <dbReference type="EMBL" id="ODH44986.1"/>
    </source>
</evidence>
<name>A0A1D2JP42_PARBR</name>
<dbReference type="InterPro" id="IPR044053">
    <property type="entry name" value="AsaB-like"/>
</dbReference>
<comment type="similarity">
    <text evidence="1">Belongs to the asaB hydroxylase/desaturase family.</text>
</comment>
<proteinExistence type="inferred from homology"/>
<accession>A0A1D2JP42</accession>
<dbReference type="EMBL" id="LZYO01000010">
    <property type="protein sequence ID" value="ODH44986.1"/>
    <property type="molecule type" value="Genomic_DNA"/>
</dbReference>
<evidence type="ECO:0000313" key="3">
    <source>
        <dbReference type="Proteomes" id="UP000242814"/>
    </source>
</evidence>
<gene>
    <name evidence="2" type="ORF">ACO22_00537</name>
</gene>